<dbReference type="EnsemblMetazoa" id="G26905.1">
    <property type="protein sequence ID" value="G26905.1:cds"/>
    <property type="gene ID" value="G26905"/>
</dbReference>
<dbReference type="Gene3D" id="3.40.50.620">
    <property type="entry name" value="HUPs"/>
    <property type="match status" value="1"/>
</dbReference>
<dbReference type="OMA" id="CACAGRY"/>
<evidence type="ECO:0000256" key="1">
    <source>
        <dbReference type="SAM" id="MobiDB-lite"/>
    </source>
</evidence>
<dbReference type="CDD" id="cd24138">
    <property type="entry name" value="TtcA-like"/>
    <property type="match status" value="1"/>
</dbReference>
<dbReference type="PANTHER" id="PTHR43686:SF1">
    <property type="entry name" value="AMINOTRAN_5 DOMAIN-CONTAINING PROTEIN"/>
    <property type="match status" value="1"/>
</dbReference>
<dbReference type="Pfam" id="PF01171">
    <property type="entry name" value="ATP_bind_3"/>
    <property type="match status" value="1"/>
</dbReference>
<sequence>MAATMEENPHDARNRQFYSLPEEPVASEFAEDSTESKESLLSYIRNNVIGKDKIFSGPFGLRKVTYTDYIASGRALKFIEDYIQNEVLPDYGNTHTTTSLTSLQTTLYRVEARDIIRNSVHASEHDSVIFCGSGTTAAVHKVIHALNLERPPVVFVGPYEHHSSFLPWISINAVIVRIQEDKGGSINIADLESKLQHWQSSGHPLIGCFCAASNVTGSIVDVNSITVCLHKHGALSFWDYATAAPYVKIDMNPVLTSSEDQPYVYKDAIFMSAHKFVGGVQTPGILVAKKKLFKNKIPDNCGGGTVFYVRRKNYRFLQEPEFREEGGTPAIVESVRAGLVFQLKNAVSPQTIMEKEEQLRSMAVEAFKDCENLVLLGNAGNKNSLPVFSFLIYNPQAGRFLHHNFVASLLNDLYGIQARGGCACAGPYAMDLLGLDEATSAEIENLLAEDDRLDRTHLRRYREYSHREIIRPGFVRINLPYFMDEETAQFVLEAVKAVAKEGWKLLPQYMCNPETGEWRQKDFQVFKDRKWLGHISYKSGEMSYKVPPPVVKGPLPTDYNDCLEKSRELFKQAAKTCGYQLPDHTNMFDDKAKKYRWFLLPSEAADILSGHNVPNFSSQLPFCPPALRETANLPPFALEVTKNNGVVYAPVTLNLSETKRHTNFSEKLVQNLEKVQCNPNCSEIKTDGCDSACNVNSSEGKICSSDAKQRGESKIFDDNSKATSNSTCPLVCATRKRDLQDKTVESPSPKAACSNSKQLKSETTTKQQLLDNNVGGERSINGEQNSKPEPAKKSPASKWFSPPKAIFTKFLKGVEDYSMLREGDRVLVCLSGGKDSLSLLHTIRQYQFYCKAKGLKFEFGAVTVDPQTPSYDPSPLKQYLASLSVPYFYESQCIMDQAQSLENCASICSFCSRMKRGRIYACARKNGYNVLALGQHLDDLCESFLMSFFHNGILRTMKAHYDVEEGDLRVIRPFVYVREKDLRLFAEKNKLPVIAENCPACFEAPKERHRTKQLLAAQEILFPNLYNSMMAAMKPIMAINKTGVRISDILNTKDEETDDMDI</sequence>
<dbReference type="InterPro" id="IPR015421">
    <property type="entry name" value="PyrdxlP-dep_Trfase_major"/>
</dbReference>
<evidence type="ECO:0000259" key="2">
    <source>
        <dbReference type="Pfam" id="PF00266"/>
    </source>
</evidence>
<dbReference type="Pfam" id="PF00266">
    <property type="entry name" value="Aminotran_5"/>
    <property type="match status" value="1"/>
</dbReference>
<dbReference type="SUPFAM" id="SSF52402">
    <property type="entry name" value="Adenine nucleotide alpha hydrolases-like"/>
    <property type="match status" value="1"/>
</dbReference>
<feature type="domain" description="tRNA(Ile)-lysidine/2-thiocytidine synthase N-terminal" evidence="3">
    <location>
        <begin position="826"/>
        <end position="994"/>
    </location>
</feature>
<dbReference type="Proteomes" id="UP000005408">
    <property type="component" value="Unassembled WGS sequence"/>
</dbReference>
<proteinExistence type="predicted"/>
<dbReference type="EnsemblMetazoa" id="G26905.3">
    <property type="protein sequence ID" value="G26905.3:cds"/>
    <property type="gene ID" value="G26905"/>
</dbReference>
<evidence type="ECO:0008006" key="6">
    <source>
        <dbReference type="Google" id="ProtNLM"/>
    </source>
</evidence>
<keyword evidence="5" id="KW-1185">Reference proteome</keyword>
<feature type="region of interest" description="Disordered" evidence="1">
    <location>
        <begin position="740"/>
        <end position="798"/>
    </location>
</feature>
<dbReference type="InterPro" id="IPR011063">
    <property type="entry name" value="TilS/TtcA_N"/>
</dbReference>
<dbReference type="AlphaFoldDB" id="A0A8W8L8Q7"/>
<organism evidence="4 5">
    <name type="scientific">Magallana gigas</name>
    <name type="common">Pacific oyster</name>
    <name type="synonym">Crassostrea gigas</name>
    <dbReference type="NCBI Taxonomy" id="29159"/>
    <lineage>
        <taxon>Eukaryota</taxon>
        <taxon>Metazoa</taxon>
        <taxon>Spiralia</taxon>
        <taxon>Lophotrochozoa</taxon>
        <taxon>Mollusca</taxon>
        <taxon>Bivalvia</taxon>
        <taxon>Autobranchia</taxon>
        <taxon>Pteriomorphia</taxon>
        <taxon>Ostreida</taxon>
        <taxon>Ostreoidea</taxon>
        <taxon>Ostreidae</taxon>
        <taxon>Magallana</taxon>
    </lineage>
</organism>
<dbReference type="Gene3D" id="3.40.640.10">
    <property type="entry name" value="Type I PLP-dependent aspartate aminotransferase-like (Major domain)"/>
    <property type="match status" value="1"/>
</dbReference>
<dbReference type="InterPro" id="IPR015424">
    <property type="entry name" value="PyrdxlP-dep_Trfase"/>
</dbReference>
<dbReference type="SUPFAM" id="SSF53383">
    <property type="entry name" value="PLP-dependent transferases"/>
    <property type="match status" value="1"/>
</dbReference>
<name>A0A8W8L8Q7_MAGGI</name>
<reference evidence="4" key="1">
    <citation type="submission" date="2022-08" db="UniProtKB">
        <authorList>
            <consortium name="EnsemblMetazoa"/>
        </authorList>
    </citation>
    <scope>IDENTIFICATION</scope>
    <source>
        <strain evidence="4">05x7-T-G4-1.051#20</strain>
    </source>
</reference>
<feature type="compositionally biased region" description="Polar residues" evidence="1">
    <location>
        <begin position="753"/>
        <end position="771"/>
    </location>
</feature>
<dbReference type="InterPro" id="IPR000192">
    <property type="entry name" value="Aminotrans_V_dom"/>
</dbReference>
<feature type="region of interest" description="Disordered" evidence="1">
    <location>
        <begin position="1"/>
        <end position="20"/>
    </location>
</feature>
<evidence type="ECO:0000313" key="4">
    <source>
        <dbReference type="EnsemblMetazoa" id="G26905.1:cds"/>
    </source>
</evidence>
<evidence type="ECO:0000313" key="5">
    <source>
        <dbReference type="Proteomes" id="UP000005408"/>
    </source>
</evidence>
<feature type="domain" description="Aminotransferase class V" evidence="2">
    <location>
        <begin position="66"/>
        <end position="433"/>
    </location>
</feature>
<evidence type="ECO:0000259" key="3">
    <source>
        <dbReference type="Pfam" id="PF01171"/>
    </source>
</evidence>
<dbReference type="Gene3D" id="3.90.1150.10">
    <property type="entry name" value="Aspartate Aminotransferase, domain 1"/>
    <property type="match status" value="1"/>
</dbReference>
<dbReference type="PANTHER" id="PTHR43686">
    <property type="entry name" value="SULFURTRANSFERASE-RELATED"/>
    <property type="match status" value="1"/>
</dbReference>
<dbReference type="InterPro" id="IPR015422">
    <property type="entry name" value="PyrdxlP-dep_Trfase_small"/>
</dbReference>
<dbReference type="EnsemblMetazoa" id="G26905.4">
    <property type="protein sequence ID" value="G26905.4:cds"/>
    <property type="gene ID" value="G26905"/>
</dbReference>
<dbReference type="OrthoDB" id="420046at2759"/>
<protein>
    <recommendedName>
        <fullName evidence="6">tRNA 2-thiocytidine biosynthesis protein TtcA</fullName>
    </recommendedName>
</protein>
<dbReference type="InterPro" id="IPR014729">
    <property type="entry name" value="Rossmann-like_a/b/a_fold"/>
</dbReference>
<accession>A0A8W8L8Q7</accession>